<dbReference type="Proteomes" id="UP000095281">
    <property type="component" value="Unplaced"/>
</dbReference>
<name>A0A1I8BWP3_MELHA</name>
<organism evidence="1 2">
    <name type="scientific">Meloidogyne hapla</name>
    <name type="common">Root-knot nematode worm</name>
    <dbReference type="NCBI Taxonomy" id="6305"/>
    <lineage>
        <taxon>Eukaryota</taxon>
        <taxon>Metazoa</taxon>
        <taxon>Ecdysozoa</taxon>
        <taxon>Nematoda</taxon>
        <taxon>Chromadorea</taxon>
        <taxon>Rhabditida</taxon>
        <taxon>Tylenchina</taxon>
        <taxon>Tylenchomorpha</taxon>
        <taxon>Tylenchoidea</taxon>
        <taxon>Meloidogynidae</taxon>
        <taxon>Meloidogyninae</taxon>
        <taxon>Meloidogyne</taxon>
    </lineage>
</organism>
<accession>A0A1I8BWP3</accession>
<reference evidence="2" key="1">
    <citation type="submission" date="2016-11" db="UniProtKB">
        <authorList>
            <consortium name="WormBaseParasite"/>
        </authorList>
    </citation>
    <scope>IDENTIFICATION</scope>
</reference>
<proteinExistence type="predicted"/>
<dbReference type="WBParaSite" id="MhA1_Contig711.frz3.gene8">
    <property type="protein sequence ID" value="MhA1_Contig711.frz3.gene8"/>
    <property type="gene ID" value="MhA1_Contig711.frz3.gene8"/>
</dbReference>
<evidence type="ECO:0000313" key="2">
    <source>
        <dbReference type="WBParaSite" id="MhA1_Contig711.frz3.gene8"/>
    </source>
</evidence>
<keyword evidence="1" id="KW-1185">Reference proteome</keyword>
<evidence type="ECO:0000313" key="1">
    <source>
        <dbReference type="Proteomes" id="UP000095281"/>
    </source>
</evidence>
<protein>
    <submittedName>
        <fullName evidence="2">Neur_chan_LBD domain-containing protein</fullName>
    </submittedName>
</protein>
<sequence length="92" mass="11076">MHYKYENGFKVQFVGSQMFGQDYNEYKIMVSSQMKEVKLIVTWIESVTGDFEIKDEEKTAVFQINQLDYLFGYSLSLDIYTMDIIWHDPRYF</sequence>
<dbReference type="AlphaFoldDB" id="A0A1I8BWP3"/>